<sequence length="145" mass="15226">MNSSVRHWGALLAFGLLATLPMVASAAEPCKLLTAEEIAQVLGNPVSPMPLGTTGCMWKGSPQGVSIALRDASAWARTIMPVQGMTKTDVSGIGDAASLSGMQNTWTLSVRQGNNVIVLTVYGAKSPDQQRSSEESLARLALKDL</sequence>
<feature type="chain" id="PRO_5014712038" description="Lipoprotein" evidence="1">
    <location>
        <begin position="27"/>
        <end position="145"/>
    </location>
</feature>
<dbReference type="AlphaFoldDB" id="A0A2N9M7W4"/>
<gene>
    <name evidence="2" type="ORF">SBA5_890011</name>
</gene>
<reference evidence="3" key="1">
    <citation type="submission" date="2018-02" db="EMBL/GenBank/DDBJ databases">
        <authorList>
            <person name="Hausmann B."/>
        </authorList>
    </citation>
    <scope>NUCLEOTIDE SEQUENCE [LARGE SCALE GENOMIC DNA]</scope>
    <source>
        <strain evidence="3">Peat soil MAG SbA5</strain>
    </source>
</reference>
<accession>A0A2N9M7W4</accession>
<evidence type="ECO:0000313" key="3">
    <source>
        <dbReference type="Proteomes" id="UP000239735"/>
    </source>
</evidence>
<name>A0A2N9M7W4_9BACT</name>
<evidence type="ECO:0000313" key="2">
    <source>
        <dbReference type="EMBL" id="SPE31561.1"/>
    </source>
</evidence>
<evidence type="ECO:0008006" key="4">
    <source>
        <dbReference type="Google" id="ProtNLM"/>
    </source>
</evidence>
<dbReference type="Proteomes" id="UP000239735">
    <property type="component" value="Unassembled WGS sequence"/>
</dbReference>
<protein>
    <recommendedName>
        <fullName evidence="4">Lipoprotein</fullName>
    </recommendedName>
</protein>
<feature type="signal peptide" evidence="1">
    <location>
        <begin position="1"/>
        <end position="26"/>
    </location>
</feature>
<dbReference type="EMBL" id="OKRB01000151">
    <property type="protein sequence ID" value="SPE31561.1"/>
    <property type="molecule type" value="Genomic_DNA"/>
</dbReference>
<organism evidence="2 3">
    <name type="scientific">Candidatus Sulfuritelmatomonas gaucii</name>
    <dbReference type="NCBI Taxonomy" id="2043161"/>
    <lineage>
        <taxon>Bacteria</taxon>
        <taxon>Pseudomonadati</taxon>
        <taxon>Acidobacteriota</taxon>
        <taxon>Terriglobia</taxon>
        <taxon>Terriglobales</taxon>
        <taxon>Acidobacteriaceae</taxon>
        <taxon>Candidatus Sulfuritelmatomonas</taxon>
    </lineage>
</organism>
<proteinExistence type="predicted"/>
<keyword evidence="1" id="KW-0732">Signal</keyword>
<evidence type="ECO:0000256" key="1">
    <source>
        <dbReference type="SAM" id="SignalP"/>
    </source>
</evidence>